<evidence type="ECO:0000313" key="2">
    <source>
        <dbReference type="Proteomes" id="UP001463665"/>
    </source>
</evidence>
<sequence>MSIEYIIEGKTVIRTSGDYKTYAKEEIIHNSAVSVEQKGNETGVSYNPAEKSIRMTSLSIPLM</sequence>
<proteinExistence type="predicted"/>
<gene>
    <name evidence="1" type="ORF">AAFP95_08630</name>
</gene>
<keyword evidence="2" id="KW-1185">Reference proteome</keyword>
<protein>
    <submittedName>
        <fullName evidence="1">Uncharacterized protein</fullName>
    </submittedName>
</protein>
<name>A0AAU6WVM4_9FLAO</name>
<accession>A0AAU6WVM4</accession>
<organism evidence="1 2">
    <name type="scientific">Chryseobacterium endophyticum</name>
    <dbReference type="NCBI Taxonomy" id="1854762"/>
    <lineage>
        <taxon>Bacteria</taxon>
        <taxon>Pseudomonadati</taxon>
        <taxon>Bacteroidota</taxon>
        <taxon>Flavobacteriia</taxon>
        <taxon>Flavobacteriales</taxon>
        <taxon>Weeksellaceae</taxon>
        <taxon>Chryseobacterium group</taxon>
        <taxon>Chryseobacterium</taxon>
    </lineage>
</organism>
<evidence type="ECO:0000313" key="1">
    <source>
        <dbReference type="EMBL" id="XAO75892.1"/>
    </source>
</evidence>
<dbReference type="Proteomes" id="UP001463665">
    <property type="component" value="Chromosome"/>
</dbReference>
<dbReference type="AlphaFoldDB" id="A0AAU6WVM4"/>
<reference evidence="1 2" key="1">
    <citation type="submission" date="2024-04" db="EMBL/GenBank/DDBJ databases">
        <title>Genome sequencing and assembly of rice foliar adapted Chryseobacterium endophyticum OsEnb-ALM-A6.</title>
        <authorList>
            <person name="Kumar S."/>
            <person name="Javed M."/>
            <person name="Chouhan V."/>
            <person name="Charishma K."/>
            <person name="Patel A."/>
            <person name="Kumar M."/>
            <person name="Sahu K.P."/>
            <person name="Kumar A."/>
        </authorList>
    </citation>
    <scope>NUCLEOTIDE SEQUENCE [LARGE SCALE GENOMIC DNA]</scope>
    <source>
        <strain evidence="1 2">OsEnb-ALM-A6</strain>
    </source>
</reference>
<dbReference type="RefSeq" id="WP_345767430.1">
    <property type="nucleotide sequence ID" value="NZ_CP154834.1"/>
</dbReference>
<dbReference type="EMBL" id="CP154834">
    <property type="protein sequence ID" value="XAO75892.1"/>
    <property type="molecule type" value="Genomic_DNA"/>
</dbReference>